<proteinExistence type="predicted"/>
<dbReference type="AlphaFoldDB" id="A0A3B0VV02"/>
<dbReference type="InterPro" id="IPR052894">
    <property type="entry name" value="AsmA-related"/>
</dbReference>
<sequence length="719" mass="78947">KAGELEVAPERVSWDGLRCTLGPHSIKESSGLVSWGGGRGPRLEINSLRGRADLADLWQNSYLDLGRKRHFLKRVLAADISAVSGTLRLREGSLKGPAARPAAWQYTAQGSVDNFHLLAPHLPELTSSALDGTLTDHGAALSGIFKVAGEKIYLDGNYRHHHLRHWLGTTTLNGQVSRRLGPWLKGLDWIPPRFFPRLPCQLKDLSLTNNDTAWDDFRIKGRVRAGPRGTGKAPELDLDIIDNPKALLMTFKMADGLRQGRLTYNKWRAPVRSVLTWHGKLRLPALNEFLAWKFFDRGTVSGSFNMLTQHSNGLLAAFNGAMSFEDISLEDKDESMPLTVKHLYLAGDNRKVKIKAAEIDLGADTLLGHGFVTTNGNNYNLNMDISAQKLAWHNLHQAVTMLKQRFSSGAAADKTKTKERIIPANLSGGLNFDLGSFSYQNKPATHEKGVKSHAYTWSPMRGRLNFKSRSAQVDLNSASICGMDMSGRWDITRPAASNFKIDSQGPVFKFDKTLPCLGVKQSLIEGPFSLDAELTGIPGHWRGGHINLQSAHGLIRRMDLLSRIFTVINFTDLLTWQNKSTTGHEGLEYNKLDIKTSVKDNVVTVNRLVLKGKGVNLSGRGTITLPQRRVDLTFFVAPLKMIDSVVTSIPLVGRALGGKKGSILTFPVAVKGPLADPEVTALPPGAVGKAAMEFIIDTLTLPFRILSPLLPAEKPGKGD</sequence>
<feature type="non-terminal residue" evidence="1">
    <location>
        <position position="1"/>
    </location>
</feature>
<dbReference type="GO" id="GO:0090313">
    <property type="term" value="P:regulation of protein targeting to membrane"/>
    <property type="evidence" value="ECO:0007669"/>
    <property type="project" value="TreeGrafter"/>
</dbReference>
<gene>
    <name evidence="1" type="ORF">MNBD_DELTA03-699</name>
</gene>
<reference evidence="1" key="1">
    <citation type="submission" date="2018-06" db="EMBL/GenBank/DDBJ databases">
        <authorList>
            <person name="Zhirakovskaya E."/>
        </authorList>
    </citation>
    <scope>NUCLEOTIDE SEQUENCE</scope>
</reference>
<name>A0A3B0VV02_9ZZZZ</name>
<evidence type="ECO:0000313" key="1">
    <source>
        <dbReference type="EMBL" id="VAW35224.1"/>
    </source>
</evidence>
<accession>A0A3B0VV02</accession>
<dbReference type="PANTHER" id="PTHR30441">
    <property type="entry name" value="DUF748 DOMAIN-CONTAINING PROTEIN"/>
    <property type="match status" value="1"/>
</dbReference>
<protein>
    <submittedName>
        <fullName evidence="1">Uncharacterized protein</fullName>
    </submittedName>
</protein>
<dbReference type="EMBL" id="UOEX01000119">
    <property type="protein sequence ID" value="VAW35224.1"/>
    <property type="molecule type" value="Genomic_DNA"/>
</dbReference>
<dbReference type="GO" id="GO:0005886">
    <property type="term" value="C:plasma membrane"/>
    <property type="evidence" value="ECO:0007669"/>
    <property type="project" value="TreeGrafter"/>
</dbReference>
<dbReference type="PANTHER" id="PTHR30441:SF8">
    <property type="entry name" value="DUF748 DOMAIN-CONTAINING PROTEIN"/>
    <property type="match status" value="1"/>
</dbReference>
<organism evidence="1">
    <name type="scientific">hydrothermal vent metagenome</name>
    <dbReference type="NCBI Taxonomy" id="652676"/>
    <lineage>
        <taxon>unclassified sequences</taxon>
        <taxon>metagenomes</taxon>
        <taxon>ecological metagenomes</taxon>
    </lineage>
</organism>